<dbReference type="AlphaFoldDB" id="A0A7W9SWA0"/>
<name>A0A7W9SWA0_ARMRO</name>
<evidence type="ECO:0000313" key="1">
    <source>
        <dbReference type="EMBL" id="MBB6053084.1"/>
    </source>
</evidence>
<proteinExistence type="predicted"/>
<reference evidence="1 2" key="1">
    <citation type="submission" date="2020-08" db="EMBL/GenBank/DDBJ databases">
        <title>Genomic Encyclopedia of Type Strains, Phase IV (KMG-IV): sequencing the most valuable type-strain genomes for metagenomic binning, comparative biology and taxonomic classification.</title>
        <authorList>
            <person name="Goeker M."/>
        </authorList>
    </citation>
    <scope>NUCLEOTIDE SEQUENCE [LARGE SCALE GENOMIC DNA]</scope>
    <source>
        <strain evidence="1 2">DSM 23562</strain>
    </source>
</reference>
<gene>
    <name evidence="1" type="ORF">HNQ39_004916</name>
</gene>
<accession>A0A7W9SWA0</accession>
<organism evidence="1 2">
    <name type="scientific">Armatimonas rosea</name>
    <dbReference type="NCBI Taxonomy" id="685828"/>
    <lineage>
        <taxon>Bacteria</taxon>
        <taxon>Bacillati</taxon>
        <taxon>Armatimonadota</taxon>
        <taxon>Armatimonadia</taxon>
        <taxon>Armatimonadales</taxon>
        <taxon>Armatimonadaceae</taxon>
        <taxon>Armatimonas</taxon>
    </lineage>
</organism>
<evidence type="ECO:0000313" key="2">
    <source>
        <dbReference type="Proteomes" id="UP000520814"/>
    </source>
</evidence>
<protein>
    <submittedName>
        <fullName evidence="1">Uncharacterized protein</fullName>
    </submittedName>
</protein>
<dbReference type="EMBL" id="JACHGW010000005">
    <property type="protein sequence ID" value="MBB6053084.1"/>
    <property type="molecule type" value="Genomic_DNA"/>
</dbReference>
<dbReference type="Proteomes" id="UP000520814">
    <property type="component" value="Unassembled WGS sequence"/>
</dbReference>
<sequence>MGPLVRLLLPSGKTEEVLQTANTIFPRMGQKIESNQVDRWDCWVEDDSLIGGKYLGEGRPIYSSFSQVELEQEEMLVLQKHFGITPKREWHCDAGCNQLEDHLILGQLITYLIDTVGGVVDFYGALIPSLPEDMGRRGFWHYDWSDIEPYFEEMIRGMPGKIVSVPYDAGEGRTWVSHYAEVEFMKAWLKHPRFHMVK</sequence>
<keyword evidence="2" id="KW-1185">Reference proteome</keyword>
<comment type="caution">
    <text evidence="1">The sequence shown here is derived from an EMBL/GenBank/DDBJ whole genome shotgun (WGS) entry which is preliminary data.</text>
</comment>
<dbReference type="Pfam" id="PF19895">
    <property type="entry name" value="DUF6368"/>
    <property type="match status" value="1"/>
</dbReference>
<dbReference type="InterPro" id="IPR045948">
    <property type="entry name" value="DUF6368"/>
</dbReference>
<dbReference type="RefSeq" id="WP_184203028.1">
    <property type="nucleotide sequence ID" value="NZ_JACHGW010000005.1"/>
</dbReference>